<dbReference type="AlphaFoldDB" id="A0A7I7PHM5"/>
<protein>
    <submittedName>
        <fullName evidence="1">Uncharacterized protein</fullName>
    </submittedName>
</protein>
<dbReference type="RefSeq" id="WP_083086507.1">
    <property type="nucleotide sequence ID" value="NZ_AP022583.1"/>
</dbReference>
<accession>A0A7I7PHM5</accession>
<sequence>MTKEHIFRSSWKHKIDTNEHLVNLPFFDRTFTRYGLDGSPKQTKSEDLFSVIVKRVCAPCNNTWMNDLDSEVEPWVFDPVNDDNRCDPTEFRRWAIKVALLRSYYESPLAVEPADPAKIYAGEEIAEWHVFIGRTQRPEHRHSFCGVGPLRPDGGRLYGITQVSWTLGNSLVTALRVVTGDDELSQLLNESSHGCLKNFKQYNRWRGIEVLEVLPTAKEMPSVRSLPALPIHEVQRLVWLFTTHPISPIAKEVREAYEGMKGILEDAGFQWVDA</sequence>
<evidence type="ECO:0000313" key="1">
    <source>
        <dbReference type="EMBL" id="BBY08114.1"/>
    </source>
</evidence>
<reference evidence="1 2" key="1">
    <citation type="journal article" date="2019" name="Emerg. Microbes Infect.">
        <title>Comprehensive subspecies identification of 175 nontuberculous mycobacteria species based on 7547 genomic profiles.</title>
        <authorList>
            <person name="Matsumoto Y."/>
            <person name="Kinjo T."/>
            <person name="Motooka D."/>
            <person name="Nabeya D."/>
            <person name="Jung N."/>
            <person name="Uechi K."/>
            <person name="Horii T."/>
            <person name="Iida T."/>
            <person name="Fujita J."/>
            <person name="Nakamura S."/>
        </authorList>
    </citation>
    <scope>NUCLEOTIDE SEQUENCE [LARGE SCALE GENOMIC DNA]</scope>
    <source>
        <strain evidence="1 2">JCM 16367</strain>
    </source>
</reference>
<dbReference type="EMBL" id="AP022583">
    <property type="protein sequence ID" value="BBY08114.1"/>
    <property type="molecule type" value="Genomic_DNA"/>
</dbReference>
<dbReference type="Proteomes" id="UP000466894">
    <property type="component" value="Chromosome"/>
</dbReference>
<gene>
    <name evidence="1" type="ORF">MNVI_34320</name>
</gene>
<organism evidence="1 2">
    <name type="scientific">Mycobacterium noviomagense</name>
    <dbReference type="NCBI Taxonomy" id="459858"/>
    <lineage>
        <taxon>Bacteria</taxon>
        <taxon>Bacillati</taxon>
        <taxon>Actinomycetota</taxon>
        <taxon>Actinomycetes</taxon>
        <taxon>Mycobacteriales</taxon>
        <taxon>Mycobacteriaceae</taxon>
        <taxon>Mycobacterium</taxon>
    </lineage>
</organism>
<name>A0A7I7PHM5_9MYCO</name>
<dbReference type="KEGG" id="mnv:MNVI_34320"/>
<dbReference type="OrthoDB" id="4578725at2"/>
<evidence type="ECO:0000313" key="2">
    <source>
        <dbReference type="Proteomes" id="UP000466894"/>
    </source>
</evidence>
<proteinExistence type="predicted"/>